<dbReference type="Gene3D" id="1.10.533.10">
    <property type="entry name" value="Death Domain, Fas"/>
    <property type="match status" value="2"/>
</dbReference>
<dbReference type="SMART" id="SM01289">
    <property type="entry name" value="PYRIN"/>
    <property type="match status" value="1"/>
</dbReference>
<keyword evidence="3" id="KW-0399">Innate immunity</keyword>
<dbReference type="GO" id="GO:0045087">
    <property type="term" value="P:innate immune response"/>
    <property type="evidence" value="ECO:0007669"/>
    <property type="project" value="UniProtKB-KW"/>
</dbReference>
<dbReference type="GO" id="GO:0042981">
    <property type="term" value="P:regulation of apoptotic process"/>
    <property type="evidence" value="ECO:0007669"/>
    <property type="project" value="InterPro"/>
</dbReference>
<dbReference type="SUPFAM" id="SSF47986">
    <property type="entry name" value="DEATH domain"/>
    <property type="match status" value="2"/>
</dbReference>
<comment type="subcellular location">
    <subcellularLocation>
        <location evidence="1">Inflammasome</location>
    </subcellularLocation>
</comment>
<dbReference type="FunFam" id="1.10.533.10:FF:000013">
    <property type="entry name" value="Apoptosis-associated speck-like protein containing a CARD"/>
    <property type="match status" value="1"/>
</dbReference>
<dbReference type="PANTHER" id="PTHR46985:SF2">
    <property type="entry name" value="APOPTOSIS-ASSOCIATED SPECK-LIKE PROTEIN CONTAINING A CARD"/>
    <property type="match status" value="1"/>
</dbReference>
<dbReference type="PANTHER" id="PTHR46985">
    <property type="entry name" value="NACHT, LRR AND PYD DOMAINS-CONTAINING PROTEIN 1"/>
    <property type="match status" value="1"/>
</dbReference>
<dbReference type="Proteomes" id="UP000694403">
    <property type="component" value="Unplaced"/>
</dbReference>
<evidence type="ECO:0000256" key="4">
    <source>
        <dbReference type="ARBA" id="ARBA00022859"/>
    </source>
</evidence>
<dbReference type="PROSITE" id="PS50209">
    <property type="entry name" value="CARD"/>
    <property type="match status" value="1"/>
</dbReference>
<evidence type="ECO:0000256" key="6">
    <source>
        <dbReference type="ARBA" id="ARBA00023233"/>
    </source>
</evidence>
<evidence type="ECO:0000313" key="10">
    <source>
        <dbReference type="Ensembl" id="ENSCSRP00000021417.1"/>
    </source>
</evidence>
<proteinExistence type="predicted"/>
<dbReference type="Pfam" id="PF02758">
    <property type="entry name" value="PYRIN"/>
    <property type="match status" value="1"/>
</dbReference>
<keyword evidence="11" id="KW-1185">Reference proteome</keyword>
<reference evidence="10" key="1">
    <citation type="submission" date="2025-08" db="UniProtKB">
        <authorList>
            <consortium name="Ensembl"/>
        </authorList>
    </citation>
    <scope>IDENTIFICATION</scope>
</reference>
<dbReference type="GO" id="GO:0061702">
    <property type="term" value="C:canonical inflammasome complex"/>
    <property type="evidence" value="ECO:0007669"/>
    <property type="project" value="UniProtKB-SubCell"/>
</dbReference>
<keyword evidence="2" id="KW-0963">Cytoplasm</keyword>
<evidence type="ECO:0000256" key="1">
    <source>
        <dbReference type="ARBA" id="ARBA00004110"/>
    </source>
</evidence>
<dbReference type="CDD" id="cd08330">
    <property type="entry name" value="CARD_ASC_NALP1"/>
    <property type="match status" value="1"/>
</dbReference>
<evidence type="ECO:0000256" key="3">
    <source>
        <dbReference type="ARBA" id="ARBA00022588"/>
    </source>
</evidence>
<keyword evidence="5" id="KW-0395">Inflammatory response</keyword>
<dbReference type="Pfam" id="PF00619">
    <property type="entry name" value="CARD"/>
    <property type="match status" value="1"/>
</dbReference>
<dbReference type="InterPro" id="IPR001315">
    <property type="entry name" value="CARD"/>
</dbReference>
<feature type="region of interest" description="Disordered" evidence="7">
    <location>
        <begin position="94"/>
        <end position="126"/>
    </location>
</feature>
<reference evidence="10" key="2">
    <citation type="submission" date="2025-09" db="UniProtKB">
        <authorList>
            <consortium name="Ensembl"/>
        </authorList>
    </citation>
    <scope>IDENTIFICATION</scope>
</reference>
<evidence type="ECO:0000259" key="9">
    <source>
        <dbReference type="PROSITE" id="PS50824"/>
    </source>
</evidence>
<sequence length="206" mass="23172">MVNVGCRSRRDLLLGTLEQLEEEKLRTFKDKLSKVELKEGYGRIPLARLTDVDPPALTDLLLSSYGEDYGIEVAAGALRAISQGDLAERLVVPPRAGKEGAGEGSSDPKGVPVEGRHTSSPKKHFVDQHREELIQRVTAVDCILDKLYDSVLNNEQCQRVKSESTNPDKMRKLYELVVSWDNKCKNQFYDVLKTTHRHLVEELEGK</sequence>
<keyword evidence="4" id="KW-0391">Immunity</keyword>
<accession>A0A8C3SYS5</accession>
<evidence type="ECO:0000256" key="7">
    <source>
        <dbReference type="SAM" id="MobiDB-lite"/>
    </source>
</evidence>
<evidence type="ECO:0000256" key="2">
    <source>
        <dbReference type="ARBA" id="ARBA00022490"/>
    </source>
</evidence>
<feature type="domain" description="CARD" evidence="8">
    <location>
        <begin position="118"/>
        <end position="206"/>
    </location>
</feature>
<dbReference type="GO" id="GO:0006954">
    <property type="term" value="P:inflammatory response"/>
    <property type="evidence" value="ECO:0007669"/>
    <property type="project" value="UniProtKB-KW"/>
</dbReference>
<name>A0A8C3SYS5_CHESE</name>
<dbReference type="InterPro" id="IPR051249">
    <property type="entry name" value="NLRP_Inflammasome"/>
</dbReference>
<dbReference type="CDD" id="cd08321">
    <property type="entry name" value="Pyrin_ASC-like"/>
    <property type="match status" value="1"/>
</dbReference>
<evidence type="ECO:0008006" key="12">
    <source>
        <dbReference type="Google" id="ProtNLM"/>
    </source>
</evidence>
<dbReference type="Ensembl" id="ENSCSRT00000022367.1">
    <property type="protein sequence ID" value="ENSCSRP00000021417.1"/>
    <property type="gene ID" value="ENSCSRG00000016163.1"/>
</dbReference>
<evidence type="ECO:0000313" key="11">
    <source>
        <dbReference type="Proteomes" id="UP000694403"/>
    </source>
</evidence>
<dbReference type="InterPro" id="IPR033516">
    <property type="entry name" value="CARD8/ASC/NALP1_CARD"/>
</dbReference>
<protein>
    <recommendedName>
        <fullName evidence="12">Apoptosis-associated speck-like protein containing a CARD</fullName>
    </recommendedName>
</protein>
<dbReference type="InterPro" id="IPR004020">
    <property type="entry name" value="DAPIN"/>
</dbReference>
<organism evidence="10 11">
    <name type="scientific">Chelydra serpentina</name>
    <name type="common">Snapping turtle</name>
    <name type="synonym">Testudo serpentina</name>
    <dbReference type="NCBI Taxonomy" id="8475"/>
    <lineage>
        <taxon>Eukaryota</taxon>
        <taxon>Metazoa</taxon>
        <taxon>Chordata</taxon>
        <taxon>Craniata</taxon>
        <taxon>Vertebrata</taxon>
        <taxon>Euteleostomi</taxon>
        <taxon>Archelosauria</taxon>
        <taxon>Testudinata</taxon>
        <taxon>Testudines</taxon>
        <taxon>Cryptodira</taxon>
        <taxon>Durocryptodira</taxon>
        <taxon>Americhelydia</taxon>
        <taxon>Chelydroidea</taxon>
        <taxon>Chelydridae</taxon>
        <taxon>Chelydra</taxon>
    </lineage>
</organism>
<dbReference type="InterPro" id="IPR011029">
    <property type="entry name" value="DEATH-like_dom_sf"/>
</dbReference>
<feature type="domain" description="Pyrin" evidence="9">
    <location>
        <begin position="1"/>
        <end position="90"/>
    </location>
</feature>
<evidence type="ECO:0000256" key="5">
    <source>
        <dbReference type="ARBA" id="ARBA00023198"/>
    </source>
</evidence>
<dbReference type="AlphaFoldDB" id="A0A8C3SYS5"/>
<keyword evidence="6" id="KW-1271">Inflammasome</keyword>
<evidence type="ECO:0000259" key="8">
    <source>
        <dbReference type="PROSITE" id="PS50209"/>
    </source>
</evidence>
<dbReference type="PROSITE" id="PS50824">
    <property type="entry name" value="DAPIN"/>
    <property type="match status" value="1"/>
</dbReference>